<sequence length="440" mass="46389">MSYRARLQAREAEIGRPLRVGLVGAGQMGRGFAAQLLRMPGVSLSAVLDVQRDRAEEALTQAGITPDGATTTDAAVQAIENGGSVALGGIDELGALPLDVVVEATGVPDVGARVALESLLSGKGIATLNVESDVTIGALMKVVAEKAGAIYSVCRGDEPVETKILVDYARDLSFDVVCAGKGKNNPLDIYATPESLAERARTKQMNPKMLCSFVDGSKAMIEMAALANTTGLGVSTRGMHGPPSTVPELHQTFALKEDGGVLEKAGVVDYCTGPVAPGVFVVVRTDDPYVNHEMTYLQMGDGPYFSLYRPYHLASIEAPLTVCEMALDNRPSLVAEHWTAEVGATTKRALQAGEKIDGVGGMMVRGLIDDASDFARDGAVPLGVLAGATLKHDVPVDHLLTYDDVDLDESSTIVKLRRMQDAMAESGVPSLDDLAALIRR</sequence>
<dbReference type="InterPro" id="IPR048423">
    <property type="entry name" value="DRL_cat"/>
</dbReference>
<dbReference type="Pfam" id="PF21135">
    <property type="entry name" value="DRL_cat"/>
    <property type="match status" value="1"/>
</dbReference>
<evidence type="ECO:0000313" key="2">
    <source>
        <dbReference type="EMBL" id="RYU13390.1"/>
    </source>
</evidence>
<keyword evidence="3" id="KW-1185">Reference proteome</keyword>
<organism evidence="2 3">
    <name type="scientific">Nocardioides iriomotensis</name>
    <dbReference type="NCBI Taxonomy" id="715784"/>
    <lineage>
        <taxon>Bacteria</taxon>
        <taxon>Bacillati</taxon>
        <taxon>Actinomycetota</taxon>
        <taxon>Actinomycetes</taxon>
        <taxon>Propionibacteriales</taxon>
        <taxon>Nocardioidaceae</taxon>
        <taxon>Nocardioides</taxon>
    </lineage>
</organism>
<evidence type="ECO:0000259" key="1">
    <source>
        <dbReference type="Pfam" id="PF21135"/>
    </source>
</evidence>
<feature type="domain" description="Oxidoreductase DRL-like catalytic" evidence="1">
    <location>
        <begin position="156"/>
        <end position="318"/>
    </location>
</feature>
<dbReference type="Gene3D" id="3.40.50.720">
    <property type="entry name" value="NAD(P)-binding Rossmann-like Domain"/>
    <property type="match status" value="1"/>
</dbReference>
<dbReference type="RefSeq" id="WP_129986329.1">
    <property type="nucleotide sequence ID" value="NZ_SDPU01000018.1"/>
</dbReference>
<dbReference type="PANTHER" id="PTHR37850">
    <property type="entry name" value="STRU PROTEIN"/>
    <property type="match status" value="1"/>
</dbReference>
<proteinExistence type="predicted"/>
<dbReference type="CDD" id="cd11616">
    <property type="entry name" value="SAF_DH_OX_like"/>
    <property type="match status" value="1"/>
</dbReference>
<gene>
    <name evidence="2" type="ORF">ETU37_06010</name>
</gene>
<dbReference type="PANTHER" id="PTHR37850:SF2">
    <property type="entry name" value="SAF DOMAIN PROTEIN"/>
    <property type="match status" value="1"/>
</dbReference>
<dbReference type="AlphaFoldDB" id="A0A4Q5J423"/>
<name>A0A4Q5J423_9ACTN</name>
<reference evidence="2 3" key="1">
    <citation type="submission" date="2019-01" db="EMBL/GenBank/DDBJ databases">
        <title>Nocardioides guangzhouensis sp. nov., an actinobacterium isolated from soil.</title>
        <authorList>
            <person name="Fu Y."/>
            <person name="Cai Y."/>
            <person name="Lin Z."/>
            <person name="Chen P."/>
        </authorList>
    </citation>
    <scope>NUCLEOTIDE SEQUENCE [LARGE SCALE GENOMIC DNA]</scope>
    <source>
        <strain evidence="2 3">NBRC 105384</strain>
    </source>
</reference>
<dbReference type="SUPFAM" id="SSF51735">
    <property type="entry name" value="NAD(P)-binding Rossmann-fold domains"/>
    <property type="match status" value="1"/>
</dbReference>
<accession>A0A4Q5J423</accession>
<evidence type="ECO:0000313" key="3">
    <source>
        <dbReference type="Proteomes" id="UP000291189"/>
    </source>
</evidence>
<dbReference type="EMBL" id="SDPU01000018">
    <property type="protein sequence ID" value="RYU13390.1"/>
    <property type="molecule type" value="Genomic_DNA"/>
</dbReference>
<dbReference type="OrthoDB" id="9777844at2"/>
<dbReference type="Proteomes" id="UP000291189">
    <property type="component" value="Unassembled WGS sequence"/>
</dbReference>
<protein>
    <submittedName>
        <fullName evidence="2">Oxidoreductase</fullName>
    </submittedName>
</protein>
<comment type="caution">
    <text evidence="2">The sequence shown here is derived from an EMBL/GenBank/DDBJ whole genome shotgun (WGS) entry which is preliminary data.</text>
</comment>
<dbReference type="InterPro" id="IPR036291">
    <property type="entry name" value="NAD(P)-bd_dom_sf"/>
</dbReference>